<reference evidence="2" key="2">
    <citation type="submission" date="2024-04" db="EMBL/GenBank/DDBJ databases">
        <authorList>
            <person name="Chen Y."/>
            <person name="Shah S."/>
            <person name="Dougan E. K."/>
            <person name="Thang M."/>
            <person name="Chan C."/>
        </authorList>
    </citation>
    <scope>NUCLEOTIDE SEQUENCE [LARGE SCALE GENOMIC DNA]</scope>
</reference>
<keyword evidence="4" id="KW-1185">Reference proteome</keyword>
<protein>
    <submittedName>
        <fullName evidence="3">Macro domain-containing protein</fullName>
    </submittedName>
</protein>
<evidence type="ECO:0000313" key="3">
    <source>
        <dbReference type="EMBL" id="CAL4791704.1"/>
    </source>
</evidence>
<evidence type="ECO:0000313" key="1">
    <source>
        <dbReference type="EMBL" id="CAI4004392.1"/>
    </source>
</evidence>
<sequence>AFPEDVQEAITTECQAKYHAYADGKKKCIHVVGPDFRDSFDDPDCTIENAVKKLALAYGNVFEEFCADKSLKKMRLLPISGGIFSGPFKDDLPEITAKAVQAAYDALTAEKKEHIMQSSIEMCIFMEPEFKLFASAFGQSLPPAAPEAVAAELKD</sequence>
<gene>
    <name evidence="1" type="ORF">C1SCF055_LOCUS30180</name>
</gene>
<proteinExistence type="predicted"/>
<dbReference type="InterPro" id="IPR043472">
    <property type="entry name" value="Macro_dom-like"/>
</dbReference>
<comment type="caution">
    <text evidence="1">The sequence shown here is derived from an EMBL/GenBank/DDBJ whole genome shotgun (WGS) entry which is preliminary data.</text>
</comment>
<dbReference type="EMBL" id="CAMXCT030003427">
    <property type="protein sequence ID" value="CAL4791704.1"/>
    <property type="molecule type" value="Genomic_DNA"/>
</dbReference>
<accession>A0A9P1GBN8</accession>
<dbReference type="OrthoDB" id="239853at2759"/>
<dbReference type="Gene3D" id="3.40.220.10">
    <property type="entry name" value="Leucine Aminopeptidase, subunit E, domain 1"/>
    <property type="match status" value="1"/>
</dbReference>
<evidence type="ECO:0000313" key="2">
    <source>
        <dbReference type="EMBL" id="CAL1157767.1"/>
    </source>
</evidence>
<organism evidence="1">
    <name type="scientific">Cladocopium goreaui</name>
    <dbReference type="NCBI Taxonomy" id="2562237"/>
    <lineage>
        <taxon>Eukaryota</taxon>
        <taxon>Sar</taxon>
        <taxon>Alveolata</taxon>
        <taxon>Dinophyceae</taxon>
        <taxon>Suessiales</taxon>
        <taxon>Symbiodiniaceae</taxon>
        <taxon>Cladocopium</taxon>
    </lineage>
</organism>
<dbReference type="EMBL" id="CAMXCT010003427">
    <property type="protein sequence ID" value="CAI4004392.1"/>
    <property type="molecule type" value="Genomic_DNA"/>
</dbReference>
<dbReference type="AlphaFoldDB" id="A0A9P1GBN8"/>
<dbReference type="SUPFAM" id="SSF52949">
    <property type="entry name" value="Macro domain-like"/>
    <property type="match status" value="1"/>
</dbReference>
<name>A0A9P1GBN8_9DINO</name>
<reference evidence="1" key="1">
    <citation type="submission" date="2022-10" db="EMBL/GenBank/DDBJ databases">
        <authorList>
            <person name="Chen Y."/>
            <person name="Dougan E. K."/>
            <person name="Chan C."/>
            <person name="Rhodes N."/>
            <person name="Thang M."/>
        </authorList>
    </citation>
    <scope>NUCLEOTIDE SEQUENCE</scope>
</reference>
<feature type="non-terminal residue" evidence="1">
    <location>
        <position position="1"/>
    </location>
</feature>
<dbReference type="Proteomes" id="UP001152797">
    <property type="component" value="Unassembled WGS sequence"/>
</dbReference>
<dbReference type="EMBL" id="CAMXCT020003427">
    <property type="protein sequence ID" value="CAL1157767.1"/>
    <property type="molecule type" value="Genomic_DNA"/>
</dbReference>
<evidence type="ECO:0000313" key="4">
    <source>
        <dbReference type="Proteomes" id="UP001152797"/>
    </source>
</evidence>